<accession>A0A6A7K9A5</accession>
<keyword evidence="2 3" id="KW-0408">Iron</keyword>
<dbReference type="PANTHER" id="PTHR10458:SF22">
    <property type="entry name" value="PEPTIDE DEFORMYLASE"/>
    <property type="match status" value="1"/>
</dbReference>
<sequence>MALRNIRVHEDPVLRKKARKVEEINERIKELVRDMTETMYDADGIGLAAPQIGVLRRVAVIDIGEGPLTLINPVIIKSDGSQIDLEGCLSLPGINEEVNRPNYVKVKYMDLQGNQHTIEGTDLLARAICHEIDHLEGILFTDKSIKEEIV</sequence>
<dbReference type="PANTHER" id="PTHR10458">
    <property type="entry name" value="PEPTIDE DEFORMYLASE"/>
    <property type="match status" value="1"/>
</dbReference>
<evidence type="ECO:0000313" key="4">
    <source>
        <dbReference type="EMBL" id="MPW26030.1"/>
    </source>
</evidence>
<evidence type="ECO:0000256" key="2">
    <source>
        <dbReference type="ARBA" id="ARBA00023004"/>
    </source>
</evidence>
<keyword evidence="3" id="KW-0479">Metal-binding</keyword>
<comment type="caution">
    <text evidence="4">The sequence shown here is derived from an EMBL/GenBank/DDBJ whole genome shotgun (WGS) entry which is preliminary data.</text>
</comment>
<dbReference type="EC" id="3.5.1.88" evidence="3"/>
<dbReference type="NCBIfam" id="TIGR00079">
    <property type="entry name" value="pept_deformyl"/>
    <property type="match status" value="1"/>
</dbReference>
<dbReference type="SUPFAM" id="SSF56420">
    <property type="entry name" value="Peptide deformylase"/>
    <property type="match status" value="1"/>
</dbReference>
<dbReference type="Proteomes" id="UP000440004">
    <property type="component" value="Unassembled WGS sequence"/>
</dbReference>
<evidence type="ECO:0000256" key="3">
    <source>
        <dbReference type="HAMAP-Rule" id="MF_00163"/>
    </source>
</evidence>
<proteinExistence type="inferred from homology"/>
<keyword evidence="3" id="KW-0648">Protein biosynthesis</keyword>
<comment type="cofactor">
    <cofactor evidence="3">
        <name>Fe(2+)</name>
        <dbReference type="ChEBI" id="CHEBI:29033"/>
    </cofactor>
    <text evidence="3">Binds 1 Fe(2+) ion.</text>
</comment>
<reference evidence="4 5" key="1">
    <citation type="submission" date="2019-10" db="EMBL/GenBank/DDBJ databases">
        <title>Alkalibaculum tamaniensis sp.nov., a new alkaliphilic acetogen, isolated on methoxylated aromatics from a mud volcano.</title>
        <authorList>
            <person name="Khomyakova M.A."/>
            <person name="Merkel A.Y."/>
            <person name="Bonch-Osmolovskaya E.A."/>
            <person name="Slobodkin A.I."/>
        </authorList>
    </citation>
    <scope>NUCLEOTIDE SEQUENCE [LARGE SCALE GENOMIC DNA]</scope>
    <source>
        <strain evidence="4 5">M08DMB</strain>
    </source>
</reference>
<dbReference type="PRINTS" id="PR01576">
    <property type="entry name" value="PDEFORMYLASE"/>
</dbReference>
<dbReference type="GO" id="GO:0046872">
    <property type="term" value="F:metal ion binding"/>
    <property type="evidence" value="ECO:0007669"/>
    <property type="project" value="UniProtKB-KW"/>
</dbReference>
<feature type="binding site" evidence="3">
    <location>
        <position position="130"/>
    </location>
    <ligand>
        <name>Fe cation</name>
        <dbReference type="ChEBI" id="CHEBI:24875"/>
    </ligand>
</feature>
<dbReference type="InterPro" id="IPR036821">
    <property type="entry name" value="Peptide_deformylase_sf"/>
</dbReference>
<dbReference type="Gene3D" id="3.90.45.10">
    <property type="entry name" value="Peptide deformylase"/>
    <property type="match status" value="1"/>
</dbReference>
<protein>
    <recommendedName>
        <fullName evidence="3">Peptide deformylase</fullName>
        <shortName evidence="3">PDF</shortName>
        <ecNumber evidence="3">3.5.1.88</ecNumber>
    </recommendedName>
    <alternativeName>
        <fullName evidence="3">Polypeptide deformylase</fullName>
    </alternativeName>
</protein>
<dbReference type="GO" id="GO:0042586">
    <property type="term" value="F:peptide deformylase activity"/>
    <property type="evidence" value="ECO:0007669"/>
    <property type="project" value="UniProtKB-UniRule"/>
</dbReference>
<comment type="function">
    <text evidence="3">Removes the formyl group from the N-terminal Met of newly synthesized proteins. Requires at least a dipeptide for an efficient rate of reaction. N-terminal L-methionine is a prerequisite for activity but the enzyme has broad specificity at other positions.</text>
</comment>
<name>A0A6A7K9A5_9FIRM</name>
<dbReference type="GO" id="GO:0006412">
    <property type="term" value="P:translation"/>
    <property type="evidence" value="ECO:0007669"/>
    <property type="project" value="UniProtKB-UniRule"/>
</dbReference>
<comment type="catalytic activity">
    <reaction evidence="3">
        <text>N-terminal N-formyl-L-methionyl-[peptide] + H2O = N-terminal L-methionyl-[peptide] + formate</text>
        <dbReference type="Rhea" id="RHEA:24420"/>
        <dbReference type="Rhea" id="RHEA-COMP:10639"/>
        <dbReference type="Rhea" id="RHEA-COMP:10640"/>
        <dbReference type="ChEBI" id="CHEBI:15377"/>
        <dbReference type="ChEBI" id="CHEBI:15740"/>
        <dbReference type="ChEBI" id="CHEBI:49298"/>
        <dbReference type="ChEBI" id="CHEBI:64731"/>
        <dbReference type="EC" id="3.5.1.88"/>
    </reaction>
</comment>
<dbReference type="EMBL" id="WHNX01000013">
    <property type="protein sequence ID" value="MPW26030.1"/>
    <property type="molecule type" value="Genomic_DNA"/>
</dbReference>
<keyword evidence="5" id="KW-1185">Reference proteome</keyword>
<evidence type="ECO:0000256" key="1">
    <source>
        <dbReference type="ARBA" id="ARBA00010759"/>
    </source>
</evidence>
<dbReference type="NCBIfam" id="NF001159">
    <property type="entry name" value="PRK00150.1-3"/>
    <property type="match status" value="1"/>
</dbReference>
<feature type="binding site" evidence="3">
    <location>
        <position position="134"/>
    </location>
    <ligand>
        <name>Fe cation</name>
        <dbReference type="ChEBI" id="CHEBI:24875"/>
    </ligand>
</feature>
<feature type="binding site" evidence="3">
    <location>
        <position position="88"/>
    </location>
    <ligand>
        <name>Fe cation</name>
        <dbReference type="ChEBI" id="CHEBI:24875"/>
    </ligand>
</feature>
<dbReference type="AlphaFoldDB" id="A0A6A7K9A5"/>
<feature type="active site" evidence="3">
    <location>
        <position position="131"/>
    </location>
</feature>
<organism evidence="4 5">
    <name type="scientific">Alkalibaculum sporogenes</name>
    <dbReference type="NCBI Taxonomy" id="2655001"/>
    <lineage>
        <taxon>Bacteria</taxon>
        <taxon>Bacillati</taxon>
        <taxon>Bacillota</taxon>
        <taxon>Clostridia</taxon>
        <taxon>Eubacteriales</taxon>
        <taxon>Eubacteriaceae</taxon>
        <taxon>Alkalibaculum</taxon>
    </lineage>
</organism>
<evidence type="ECO:0000313" key="5">
    <source>
        <dbReference type="Proteomes" id="UP000440004"/>
    </source>
</evidence>
<dbReference type="RefSeq" id="WP_152804119.1">
    <property type="nucleotide sequence ID" value="NZ_WHNX01000013.1"/>
</dbReference>
<comment type="similarity">
    <text evidence="1 3">Belongs to the polypeptide deformylase family.</text>
</comment>
<gene>
    <name evidence="3 4" type="primary">def</name>
    <name evidence="4" type="ORF">GC105_09530</name>
</gene>
<keyword evidence="3 4" id="KW-0378">Hydrolase</keyword>
<dbReference type="CDD" id="cd00487">
    <property type="entry name" value="Pep_deformylase"/>
    <property type="match status" value="1"/>
</dbReference>
<dbReference type="InterPro" id="IPR023635">
    <property type="entry name" value="Peptide_deformylase"/>
</dbReference>
<dbReference type="Pfam" id="PF01327">
    <property type="entry name" value="Pep_deformylase"/>
    <property type="match status" value="1"/>
</dbReference>
<dbReference type="PIRSF" id="PIRSF004749">
    <property type="entry name" value="Pep_def"/>
    <property type="match status" value="1"/>
</dbReference>
<dbReference type="HAMAP" id="MF_00163">
    <property type="entry name" value="Pep_deformylase"/>
    <property type="match status" value="1"/>
</dbReference>